<accession>A0A1Q9JHF2</accession>
<name>A0A1Q9JHF2_9FIRM</name>
<dbReference type="STRING" id="1261640.BHK98_05860"/>
<dbReference type="EMBL" id="MJIE01000001">
    <property type="protein sequence ID" value="OLR55630.1"/>
    <property type="molecule type" value="Genomic_DNA"/>
</dbReference>
<dbReference type="PROSITE" id="PS00716">
    <property type="entry name" value="SIGMA70_2"/>
    <property type="match status" value="1"/>
</dbReference>
<evidence type="ECO:0000313" key="3">
    <source>
        <dbReference type="Proteomes" id="UP000187404"/>
    </source>
</evidence>
<dbReference type="InterPro" id="IPR036388">
    <property type="entry name" value="WH-like_DNA-bd_sf"/>
</dbReference>
<sequence length="66" mass="7844">MDHILDGLKPREQQVIRERYGFSDNREKTLEEVGSMLGVTRERVRQIESKALKKLRTRLKAKKFVM</sequence>
<dbReference type="AlphaFoldDB" id="A0A1Q9JHF2"/>
<dbReference type="NCBIfam" id="TIGR02937">
    <property type="entry name" value="sigma70-ECF"/>
    <property type="match status" value="1"/>
</dbReference>
<dbReference type="InterPro" id="IPR007630">
    <property type="entry name" value="RNA_pol_sigma70_r4"/>
</dbReference>
<dbReference type="Proteomes" id="UP000187404">
    <property type="component" value="Unassembled WGS sequence"/>
</dbReference>
<evidence type="ECO:0000313" key="2">
    <source>
        <dbReference type="EMBL" id="OLR55630.1"/>
    </source>
</evidence>
<dbReference type="GO" id="GO:0003700">
    <property type="term" value="F:DNA-binding transcription factor activity"/>
    <property type="evidence" value="ECO:0007669"/>
    <property type="project" value="InterPro"/>
</dbReference>
<dbReference type="Pfam" id="PF04545">
    <property type="entry name" value="Sigma70_r4"/>
    <property type="match status" value="1"/>
</dbReference>
<dbReference type="CDD" id="cd06171">
    <property type="entry name" value="Sigma70_r4"/>
    <property type="match status" value="1"/>
</dbReference>
<dbReference type="InterPro" id="IPR013324">
    <property type="entry name" value="RNA_pol_sigma_r3/r4-like"/>
</dbReference>
<dbReference type="InterPro" id="IPR050239">
    <property type="entry name" value="Sigma-70_RNA_pol_init_factors"/>
</dbReference>
<comment type="caution">
    <text evidence="2">The sequence shown here is derived from an EMBL/GenBank/DDBJ whole genome shotgun (WGS) entry which is preliminary data.</text>
</comment>
<dbReference type="SUPFAM" id="SSF88659">
    <property type="entry name" value="Sigma3 and sigma4 domains of RNA polymerase sigma factors"/>
    <property type="match status" value="1"/>
</dbReference>
<feature type="domain" description="RNA polymerase sigma-70" evidence="1">
    <location>
        <begin position="29"/>
        <end position="55"/>
    </location>
</feature>
<dbReference type="InterPro" id="IPR014284">
    <property type="entry name" value="RNA_pol_sigma-70_dom"/>
</dbReference>
<gene>
    <name evidence="2" type="ORF">BHK98_05860</name>
</gene>
<reference evidence="2 3" key="1">
    <citation type="journal article" date="2016" name="Appl. Environ. Microbiol.">
        <title>Function and Phylogeny of Bacterial Butyryl Coenzyme A:Acetate Transferases and Their Diversity in the Proximal Colon of Swine.</title>
        <authorList>
            <person name="Trachsel J."/>
            <person name="Bayles D.O."/>
            <person name="Looft T."/>
            <person name="Levine U.Y."/>
            <person name="Allen H.K."/>
        </authorList>
    </citation>
    <scope>NUCLEOTIDE SEQUENCE [LARGE SCALE GENOMIC DNA]</scope>
    <source>
        <strain evidence="2 3">68-3-10</strain>
    </source>
</reference>
<dbReference type="Gene3D" id="1.10.10.10">
    <property type="entry name" value="Winged helix-like DNA-binding domain superfamily/Winged helix DNA-binding domain"/>
    <property type="match status" value="1"/>
</dbReference>
<dbReference type="PANTHER" id="PTHR30603:SF47">
    <property type="entry name" value="RNA POLYMERASE SIGMA FACTOR SIGD, CHLOROPLASTIC"/>
    <property type="match status" value="1"/>
</dbReference>
<organism evidence="2 3">
    <name type="scientific">Hornefia porci</name>
    <dbReference type="NCBI Taxonomy" id="2652292"/>
    <lineage>
        <taxon>Bacteria</taxon>
        <taxon>Bacillati</taxon>
        <taxon>Bacillota</taxon>
        <taxon>Clostridia</taxon>
        <taxon>Peptostreptococcales</taxon>
        <taxon>Anaerovoracaceae</taxon>
        <taxon>Hornefia</taxon>
    </lineage>
</organism>
<proteinExistence type="predicted"/>
<dbReference type="GO" id="GO:0006352">
    <property type="term" value="P:DNA-templated transcription initiation"/>
    <property type="evidence" value="ECO:0007669"/>
    <property type="project" value="InterPro"/>
</dbReference>
<dbReference type="PRINTS" id="PR00046">
    <property type="entry name" value="SIGMA70FCT"/>
</dbReference>
<protein>
    <recommendedName>
        <fullName evidence="1">RNA polymerase sigma-70 domain-containing protein</fullName>
    </recommendedName>
</protein>
<keyword evidence="3" id="KW-1185">Reference proteome</keyword>
<evidence type="ECO:0000259" key="1">
    <source>
        <dbReference type="PROSITE" id="PS00716"/>
    </source>
</evidence>
<dbReference type="OrthoDB" id="9809557at2"/>
<dbReference type="PANTHER" id="PTHR30603">
    <property type="entry name" value="RNA POLYMERASE SIGMA FACTOR RPO"/>
    <property type="match status" value="1"/>
</dbReference>
<dbReference type="InterPro" id="IPR000943">
    <property type="entry name" value="RNA_pol_sigma70"/>
</dbReference>